<dbReference type="AlphaFoldDB" id="X1HMF5"/>
<feature type="non-terminal residue" evidence="1">
    <location>
        <position position="58"/>
    </location>
</feature>
<gene>
    <name evidence="1" type="ORF">S03H2_47299</name>
</gene>
<proteinExistence type="predicted"/>
<reference evidence="1" key="1">
    <citation type="journal article" date="2014" name="Front. Microbiol.">
        <title>High frequency of phylogenetically diverse reductive dehalogenase-homologous genes in deep subseafloor sedimentary metagenomes.</title>
        <authorList>
            <person name="Kawai M."/>
            <person name="Futagami T."/>
            <person name="Toyoda A."/>
            <person name="Takaki Y."/>
            <person name="Nishi S."/>
            <person name="Hori S."/>
            <person name="Arai W."/>
            <person name="Tsubouchi T."/>
            <person name="Morono Y."/>
            <person name="Uchiyama I."/>
            <person name="Ito T."/>
            <person name="Fujiyama A."/>
            <person name="Inagaki F."/>
            <person name="Takami H."/>
        </authorList>
    </citation>
    <scope>NUCLEOTIDE SEQUENCE</scope>
    <source>
        <strain evidence="1">Expedition CK06-06</strain>
    </source>
</reference>
<name>X1HMF5_9ZZZZ</name>
<dbReference type="EMBL" id="BARU01029764">
    <property type="protein sequence ID" value="GAH70672.1"/>
    <property type="molecule type" value="Genomic_DNA"/>
</dbReference>
<comment type="caution">
    <text evidence="1">The sequence shown here is derived from an EMBL/GenBank/DDBJ whole genome shotgun (WGS) entry which is preliminary data.</text>
</comment>
<sequence>MLRDGTLYLNLSKDMILTDDSPQYGLDDMILAVGNAVLFNFPRIKQLFIFVDGQQPGS</sequence>
<protein>
    <submittedName>
        <fullName evidence="1">Uncharacterized protein</fullName>
    </submittedName>
</protein>
<accession>X1HMF5</accession>
<organism evidence="1">
    <name type="scientific">marine sediment metagenome</name>
    <dbReference type="NCBI Taxonomy" id="412755"/>
    <lineage>
        <taxon>unclassified sequences</taxon>
        <taxon>metagenomes</taxon>
        <taxon>ecological metagenomes</taxon>
    </lineage>
</organism>
<evidence type="ECO:0000313" key="1">
    <source>
        <dbReference type="EMBL" id="GAH70672.1"/>
    </source>
</evidence>